<accession>A0A433PT01</accession>
<reference evidence="2 3" key="1">
    <citation type="journal article" date="2018" name="New Phytol.">
        <title>Phylogenomics of Endogonaceae and evolution of mycorrhizas within Mucoromycota.</title>
        <authorList>
            <person name="Chang Y."/>
            <person name="Desiro A."/>
            <person name="Na H."/>
            <person name="Sandor L."/>
            <person name="Lipzen A."/>
            <person name="Clum A."/>
            <person name="Barry K."/>
            <person name="Grigoriev I.V."/>
            <person name="Martin F.M."/>
            <person name="Stajich J.E."/>
            <person name="Smith M.E."/>
            <person name="Bonito G."/>
            <person name="Spatafora J.W."/>
        </authorList>
    </citation>
    <scope>NUCLEOTIDE SEQUENCE [LARGE SCALE GENOMIC DNA]</scope>
    <source>
        <strain evidence="2 3">AD002</strain>
    </source>
</reference>
<protein>
    <submittedName>
        <fullName evidence="2">Uncharacterized protein</fullName>
    </submittedName>
</protein>
<evidence type="ECO:0000313" key="2">
    <source>
        <dbReference type="EMBL" id="RUS20646.1"/>
    </source>
</evidence>
<comment type="caution">
    <text evidence="2">The sequence shown here is derived from an EMBL/GenBank/DDBJ whole genome shotgun (WGS) entry which is preliminary data.</text>
</comment>
<name>A0A433PT01_9FUNG</name>
<sequence length="77" mass="9167">MRHQLHHAVLGADLLNNPTKAKRRYRQYPYVAPFRVLRPELDVLPDVMRCHRQHNAILRGREQAGENPVQDQYARKR</sequence>
<evidence type="ECO:0000256" key="1">
    <source>
        <dbReference type="SAM" id="MobiDB-lite"/>
    </source>
</evidence>
<proteinExistence type="predicted"/>
<dbReference type="EMBL" id="RBNJ01020941">
    <property type="protein sequence ID" value="RUS20646.1"/>
    <property type="molecule type" value="Genomic_DNA"/>
</dbReference>
<evidence type="ECO:0000313" key="3">
    <source>
        <dbReference type="Proteomes" id="UP000274822"/>
    </source>
</evidence>
<organism evidence="2 3">
    <name type="scientific">Jimgerdemannia flammicorona</name>
    <dbReference type="NCBI Taxonomy" id="994334"/>
    <lineage>
        <taxon>Eukaryota</taxon>
        <taxon>Fungi</taxon>
        <taxon>Fungi incertae sedis</taxon>
        <taxon>Mucoromycota</taxon>
        <taxon>Mucoromycotina</taxon>
        <taxon>Endogonomycetes</taxon>
        <taxon>Endogonales</taxon>
        <taxon>Endogonaceae</taxon>
        <taxon>Jimgerdemannia</taxon>
    </lineage>
</organism>
<feature type="region of interest" description="Disordered" evidence="1">
    <location>
        <begin position="58"/>
        <end position="77"/>
    </location>
</feature>
<gene>
    <name evidence="2" type="ORF">BC938DRAFT_475526</name>
</gene>
<dbReference type="AlphaFoldDB" id="A0A433PT01"/>
<dbReference type="Proteomes" id="UP000274822">
    <property type="component" value="Unassembled WGS sequence"/>
</dbReference>
<feature type="non-terminal residue" evidence="2">
    <location>
        <position position="77"/>
    </location>
</feature>
<keyword evidence="3" id="KW-1185">Reference proteome</keyword>